<dbReference type="Gene3D" id="3.30.2160.10">
    <property type="entry name" value="Hect, E3 ligase catalytic domain"/>
    <property type="match status" value="2"/>
</dbReference>
<protein>
    <recommendedName>
        <fullName evidence="2">HECT-type E3 ubiquitin transferase</fullName>
        <ecNumber evidence="2">2.3.2.26</ecNumber>
    </recommendedName>
</protein>
<dbReference type="OrthoDB" id="5981550at2759"/>
<evidence type="ECO:0000256" key="1">
    <source>
        <dbReference type="ARBA" id="ARBA00000885"/>
    </source>
</evidence>
<evidence type="ECO:0000313" key="9">
    <source>
        <dbReference type="Proteomes" id="UP000016931"/>
    </source>
</evidence>
<dbReference type="EMBL" id="KB456260">
    <property type="protein sequence ID" value="EMF17420.1"/>
    <property type="molecule type" value="Genomic_DNA"/>
</dbReference>
<feature type="active site" description="Glycyl thioester intermediate" evidence="5">
    <location>
        <position position="791"/>
    </location>
</feature>
<dbReference type="PANTHER" id="PTHR45700:SF8">
    <property type="entry name" value="HECT-TYPE E3 UBIQUITIN TRANSFERASE"/>
    <property type="match status" value="1"/>
</dbReference>
<dbReference type="InterPro" id="IPR042556">
    <property type="entry name" value="AZUL_sf"/>
</dbReference>
<dbReference type="Pfam" id="PF16558">
    <property type="entry name" value="AZUL"/>
    <property type="match status" value="1"/>
</dbReference>
<dbReference type="RefSeq" id="XP_016765541.1">
    <property type="nucleotide sequence ID" value="XM_016901028.1"/>
</dbReference>
<feature type="region of interest" description="Disordered" evidence="6">
    <location>
        <begin position="236"/>
        <end position="255"/>
    </location>
</feature>
<dbReference type="InterPro" id="IPR035983">
    <property type="entry name" value="Hect_E3_ubiquitin_ligase"/>
</dbReference>
<dbReference type="InterPro" id="IPR032353">
    <property type="entry name" value="AZUL"/>
</dbReference>
<comment type="catalytic activity">
    <reaction evidence="1">
        <text>S-ubiquitinyl-[E2 ubiquitin-conjugating enzyme]-L-cysteine + [acceptor protein]-L-lysine = [E2 ubiquitin-conjugating enzyme]-L-cysteine + N(6)-ubiquitinyl-[acceptor protein]-L-lysine.</text>
        <dbReference type="EC" id="2.3.2.26"/>
    </reaction>
</comment>
<proteinExistence type="predicted"/>
<dbReference type="InterPro" id="IPR044611">
    <property type="entry name" value="E3A/B/C-like"/>
</dbReference>
<evidence type="ECO:0000256" key="5">
    <source>
        <dbReference type="PROSITE-ProRule" id="PRU00104"/>
    </source>
</evidence>
<organism evidence="8 9">
    <name type="scientific">Sphaerulina musiva (strain SO2202)</name>
    <name type="common">Poplar stem canker fungus</name>
    <name type="synonym">Septoria musiva</name>
    <dbReference type="NCBI Taxonomy" id="692275"/>
    <lineage>
        <taxon>Eukaryota</taxon>
        <taxon>Fungi</taxon>
        <taxon>Dikarya</taxon>
        <taxon>Ascomycota</taxon>
        <taxon>Pezizomycotina</taxon>
        <taxon>Dothideomycetes</taxon>
        <taxon>Dothideomycetidae</taxon>
        <taxon>Mycosphaerellales</taxon>
        <taxon>Mycosphaerellaceae</taxon>
        <taxon>Sphaerulina</taxon>
    </lineage>
</organism>
<evidence type="ECO:0000256" key="3">
    <source>
        <dbReference type="ARBA" id="ARBA00022679"/>
    </source>
</evidence>
<dbReference type="InterPro" id="IPR000569">
    <property type="entry name" value="HECT_dom"/>
</dbReference>
<feature type="domain" description="HECT" evidence="7">
    <location>
        <begin position="447"/>
        <end position="824"/>
    </location>
</feature>
<dbReference type="HOGENOM" id="CLU_001858_0_0_1"/>
<dbReference type="SUPFAM" id="SSF56204">
    <property type="entry name" value="Hect, E3 ligase catalytic domain"/>
    <property type="match status" value="1"/>
</dbReference>
<dbReference type="eggNOG" id="KOG0941">
    <property type="taxonomic scope" value="Eukaryota"/>
</dbReference>
<dbReference type="GeneID" id="27898165"/>
<keyword evidence="4 5" id="KW-0833">Ubl conjugation pathway</keyword>
<dbReference type="EC" id="2.3.2.26" evidence="2"/>
<dbReference type="GO" id="GO:0061630">
    <property type="term" value="F:ubiquitin protein ligase activity"/>
    <property type="evidence" value="ECO:0007669"/>
    <property type="project" value="UniProtKB-EC"/>
</dbReference>
<dbReference type="STRING" id="692275.N1QJP0"/>
<dbReference type="Gene3D" id="6.10.130.10">
    <property type="entry name" value="Ubiquitin-protein ligase E3A, N-terminal zinc-binding domain (AZUL)"/>
    <property type="match status" value="1"/>
</dbReference>
<evidence type="ECO:0000256" key="6">
    <source>
        <dbReference type="SAM" id="MobiDB-lite"/>
    </source>
</evidence>
<reference evidence="8 9" key="1">
    <citation type="journal article" date="2012" name="PLoS Pathog.">
        <title>Diverse lifestyles and strategies of plant pathogenesis encoded in the genomes of eighteen Dothideomycetes fungi.</title>
        <authorList>
            <person name="Ohm R.A."/>
            <person name="Feau N."/>
            <person name="Henrissat B."/>
            <person name="Schoch C.L."/>
            <person name="Horwitz B.A."/>
            <person name="Barry K.W."/>
            <person name="Condon B.J."/>
            <person name="Copeland A.C."/>
            <person name="Dhillon B."/>
            <person name="Glaser F."/>
            <person name="Hesse C.N."/>
            <person name="Kosti I."/>
            <person name="LaButti K."/>
            <person name="Lindquist E.A."/>
            <person name="Lucas S."/>
            <person name="Salamov A.A."/>
            <person name="Bradshaw R.E."/>
            <person name="Ciuffetti L."/>
            <person name="Hamelin R.C."/>
            <person name="Kema G.H.J."/>
            <person name="Lawrence C."/>
            <person name="Scott J.A."/>
            <person name="Spatafora J.W."/>
            <person name="Turgeon B.G."/>
            <person name="de Wit P.J.G.M."/>
            <person name="Zhong S."/>
            <person name="Goodwin S.B."/>
            <person name="Grigoriev I.V."/>
        </authorList>
    </citation>
    <scope>NUCLEOTIDE SEQUENCE [LARGE SCALE GENOMIC DNA]</scope>
    <source>
        <strain evidence="8 9">SO2202</strain>
    </source>
</reference>
<dbReference type="AlphaFoldDB" id="N1QJP0"/>
<dbReference type="OMA" id="APWIMIN"/>
<dbReference type="Gene3D" id="3.90.1750.10">
    <property type="entry name" value="Hect, E3 ligase catalytic domains"/>
    <property type="match status" value="2"/>
</dbReference>
<dbReference type="PANTHER" id="PTHR45700">
    <property type="entry name" value="UBIQUITIN-PROTEIN LIGASE E3C"/>
    <property type="match status" value="1"/>
</dbReference>
<dbReference type="SMART" id="SM00119">
    <property type="entry name" value="HECTc"/>
    <property type="match status" value="1"/>
</dbReference>
<keyword evidence="9" id="KW-1185">Reference proteome</keyword>
<evidence type="ECO:0000313" key="8">
    <source>
        <dbReference type="EMBL" id="EMF17420.1"/>
    </source>
</evidence>
<dbReference type="PROSITE" id="PS50237">
    <property type="entry name" value="HECT"/>
    <property type="match status" value="1"/>
</dbReference>
<gene>
    <name evidence="8" type="ORF">SEPMUDRAFT_113413</name>
</gene>
<evidence type="ECO:0000259" key="7">
    <source>
        <dbReference type="PROSITE" id="PS50237"/>
    </source>
</evidence>
<name>N1QJP0_SPHMS</name>
<keyword evidence="3" id="KW-0808">Transferase</keyword>
<dbReference type="Pfam" id="PF00632">
    <property type="entry name" value="HECT"/>
    <property type="match status" value="1"/>
</dbReference>
<sequence>MQMASDEDMDGSVLTARELVARYEYQLLHGCQHANCTEPLCLTGHSNVSDRAVRKYTARSAKTVAMALCAGPRPRLHLCRYCVPSPSDPAPPRPASSSPSDLRDPSSLSQLLSDTQAVQSFHISGSASDMLELASKHRLLDQLLTPSSRNFWSSRDLPNALASCLDWLLNLLPNQRPAIWEMLNCEIISKGSAVPSTVESKPSDSKWNAWVEVLDILDNPAYLRLWERALRVVGGRMSSGPGPPENAAGGRTSGDGGDNGAIDMLISHVSSRENDRSHIPLATIVWLKRLFATVWDGNPVLDRGSVAHVILELLQSWKHLGTITSRDAFQMPLIRLRLADMDLASSWYMWNSASDDTKKKHILNFQYLFSSETITTCFRAVNLRRMSRASGSAIKSGEYRHRHNLDRNSDTDQLPPQLQHQEEHYMLLYVSRSNLLKDTFDQLWQRRKSELRRPLRVRMGADELDIGHDLGGVQVEFFNIVCKHIFSEEAQMFTTDPQTGLSYFTAGSLQPLYMFELFGLLLALAIYNGITLPVRLPRVLYHVLCDVELPQPLAMIEDAWPTLARSLRSLLGEFVEDLEYAFPLEANGLRLSCLHVGNRHALLTGGRSELCIHTASLSSSACGAMPDITEMEHAWPGWKLTMSTSAAEPQAVTPEHVEDYINAYSQWLCFDSVLPQLEAFIHGFRSSALIDSQTLSLLGPSRLQAYVEGMDMLNIHDLKAAVRYDGYVPTQKYILAFWRVIASWPPEKQKLLLKFVTATERIPISGASSLTFIIKRAYPETLQALPTSSTCFGTLMLPRYPSTEIMAEKLSLALKFGAEGFGAG</sequence>
<accession>N1QJP0</accession>
<evidence type="ECO:0000256" key="4">
    <source>
        <dbReference type="ARBA" id="ARBA00022786"/>
    </source>
</evidence>
<dbReference type="Proteomes" id="UP000016931">
    <property type="component" value="Unassembled WGS sequence"/>
</dbReference>
<dbReference type="Gene3D" id="3.30.2410.10">
    <property type="entry name" value="Hect, E3 ligase catalytic domain"/>
    <property type="match status" value="1"/>
</dbReference>
<evidence type="ECO:0000256" key="2">
    <source>
        <dbReference type="ARBA" id="ARBA00012485"/>
    </source>
</evidence>
<dbReference type="GO" id="GO:0000209">
    <property type="term" value="P:protein polyubiquitination"/>
    <property type="evidence" value="ECO:0007669"/>
    <property type="project" value="InterPro"/>
</dbReference>